<evidence type="ECO:0000256" key="2">
    <source>
        <dbReference type="ARBA" id="ARBA00005670"/>
    </source>
</evidence>
<dbReference type="InterPro" id="IPR032675">
    <property type="entry name" value="LRR_dom_sf"/>
</dbReference>
<evidence type="ECO:0000313" key="16">
    <source>
        <dbReference type="EnsemblMetazoa" id="XP_030853100"/>
    </source>
</evidence>
<keyword evidence="8" id="KW-0130">Cell adhesion</keyword>
<evidence type="ECO:0000256" key="3">
    <source>
        <dbReference type="ARBA" id="ARBA00009634"/>
    </source>
</evidence>
<evidence type="ECO:0000256" key="6">
    <source>
        <dbReference type="ARBA" id="ARBA00022729"/>
    </source>
</evidence>
<evidence type="ECO:0000256" key="9">
    <source>
        <dbReference type="ARBA" id="ARBA00022989"/>
    </source>
</evidence>
<sequence>MAVYTVSCKIYLEILLLAVGLFWLQVNLSAAFGAETVKTPQKCRLKNSSDGVTANCQHLGLTEVPQDLPQGVTELDLSVNKLTVLYNSSFQDVPNVTLLSLSKNPIISIQSSTFWTLTKLSTLILNGNNLESIPPKIFLKNMLLTKLLLKANHLKAVPHEAFSNILNLSTVELGGNKIKSINFEGCSQWSHLEEINLDHNEVEEIQQEDFLPLHNTTISSLNLVSNKIQILQPQSFLHLNLIQQIMLSGNQINSFDIQPFLGMTYIEHLSMFGCQIHDLLPPDFASNLSITYPTIKSLTLSANKLETVQEGALWGFTTLEVLSLNLNQLKILTNQSFCRLESLTELDISYNKLTSFSYGTFACLQSLKQLNASGNLLQTLSPGYFYGMSSLLTISLSSNRIESLNNDQQLWTIKTLRMLDITNNALKGLSKERFNGLTNLEALNISGNKITYYNYKAFTGLFNLKELHLENEQSTFLENSFCQLHTLLILDLSNAPIQVSLTSTEQFSNMSSLSELRMEKAQLEGTDLYDEVKHQSLFTGLFSLRKLRIKDNYLHDLDVRVFQNLSQLVYLDMTNSRIHTLRSGLFSPLSSLRYLYIGENNLGEVPGDIFNGLFRLNVLTFQNNILSSLDPKTFAQTLRLTDLYLPGNQISTIKPGTVLPGNTSLRLDISNNPFSCTCSLAWFRQWLDSADIDFKHADQTLCSGTSLKGLSKQPILSFHPEDHCGVNIFLIAGISFTGILLFLITLLAYNRRWWLNHKLFLLKLAVVGYEEMAEDFDADNYEFHLNLMFLEEEEEWVDRVMKPALEERFPHLQNIIYGDRDLHLGMFYINAINDALDNSFKTVLLISNQSISDAWCMTKLRMALEHLNETGPDKIILIFLEDIEDENLPYLVRLFMSRNKPYMLWTDDEDGQELFWAQFERSMRANKAINNAIPL</sequence>
<dbReference type="PANTHER" id="PTHR24368">
    <property type="entry name" value="AMPHOTERIN-INDUCED PROTEIN"/>
    <property type="match status" value="1"/>
</dbReference>
<dbReference type="GO" id="GO:0007165">
    <property type="term" value="P:signal transduction"/>
    <property type="evidence" value="ECO:0007669"/>
    <property type="project" value="InterPro"/>
</dbReference>
<evidence type="ECO:0000259" key="15">
    <source>
        <dbReference type="PROSITE" id="PS50104"/>
    </source>
</evidence>
<evidence type="ECO:0000256" key="8">
    <source>
        <dbReference type="ARBA" id="ARBA00022889"/>
    </source>
</evidence>
<evidence type="ECO:0000256" key="4">
    <source>
        <dbReference type="ARBA" id="ARBA00022614"/>
    </source>
</evidence>
<dbReference type="Pfam" id="PF13676">
    <property type="entry name" value="TIR_2"/>
    <property type="match status" value="1"/>
</dbReference>
<dbReference type="GO" id="GO:0007155">
    <property type="term" value="P:cell adhesion"/>
    <property type="evidence" value="ECO:0007669"/>
    <property type="project" value="UniProtKB-KW"/>
</dbReference>
<dbReference type="Gene3D" id="3.40.50.10140">
    <property type="entry name" value="Toll/interleukin-1 receptor homology (TIR) domain"/>
    <property type="match status" value="1"/>
</dbReference>
<evidence type="ECO:0000256" key="10">
    <source>
        <dbReference type="ARBA" id="ARBA00023136"/>
    </source>
</evidence>
<dbReference type="SMART" id="SM00365">
    <property type="entry name" value="LRR_SD22"/>
    <property type="match status" value="7"/>
</dbReference>
<reference evidence="17" key="1">
    <citation type="submission" date="2015-02" db="EMBL/GenBank/DDBJ databases">
        <title>Genome sequencing for Strongylocentrotus purpuratus.</title>
        <authorList>
            <person name="Murali S."/>
            <person name="Liu Y."/>
            <person name="Vee V."/>
            <person name="English A."/>
            <person name="Wang M."/>
            <person name="Skinner E."/>
            <person name="Han Y."/>
            <person name="Muzny D.M."/>
            <person name="Worley K.C."/>
            <person name="Gibbs R.A."/>
        </authorList>
    </citation>
    <scope>NUCLEOTIDE SEQUENCE</scope>
</reference>
<dbReference type="FunFam" id="3.80.10.10:FF:000770">
    <property type="entry name" value="Uncharacterized protein"/>
    <property type="match status" value="1"/>
</dbReference>
<dbReference type="Gene3D" id="3.80.10.10">
    <property type="entry name" value="Ribonuclease Inhibitor"/>
    <property type="match status" value="4"/>
</dbReference>
<keyword evidence="10 14" id="KW-0472">Membrane</keyword>
<dbReference type="InterPro" id="IPR000483">
    <property type="entry name" value="Cys-rich_flank_reg_C"/>
</dbReference>
<protein>
    <recommendedName>
        <fullName evidence="15">TIR domain-containing protein</fullName>
    </recommendedName>
</protein>
<dbReference type="PANTHER" id="PTHR24368:SF210">
    <property type="entry name" value="SURFACE ANTIGEN BSPA-LIKE"/>
    <property type="match status" value="1"/>
</dbReference>
<feature type="transmembrane region" description="Helical" evidence="14">
    <location>
        <begin position="728"/>
        <end position="749"/>
    </location>
</feature>
<dbReference type="PROSITE" id="PS50104">
    <property type="entry name" value="TIR"/>
    <property type="match status" value="1"/>
</dbReference>
<dbReference type="SMART" id="SM00082">
    <property type="entry name" value="LRRCT"/>
    <property type="match status" value="1"/>
</dbReference>
<keyword evidence="11" id="KW-0675">Receptor</keyword>
<comment type="similarity">
    <text evidence="2">Belongs to the immunoglobulin superfamily. AMIGO family.</text>
</comment>
<dbReference type="SUPFAM" id="SSF52058">
    <property type="entry name" value="L domain-like"/>
    <property type="match status" value="2"/>
</dbReference>
<accession>A0A7M7T4F4</accession>
<keyword evidence="6" id="KW-0732">Signal</keyword>
<dbReference type="InterPro" id="IPR035897">
    <property type="entry name" value="Toll_tir_struct_dom_sf"/>
</dbReference>
<dbReference type="SMART" id="SM00255">
    <property type="entry name" value="TIR"/>
    <property type="match status" value="1"/>
</dbReference>
<dbReference type="SUPFAM" id="SSF52200">
    <property type="entry name" value="Toll/Interleukin receptor TIR domain"/>
    <property type="match status" value="1"/>
</dbReference>
<evidence type="ECO:0000256" key="7">
    <source>
        <dbReference type="ARBA" id="ARBA00022737"/>
    </source>
</evidence>
<keyword evidence="12" id="KW-0325">Glycoprotein</keyword>
<organism evidence="16 17">
    <name type="scientific">Strongylocentrotus purpuratus</name>
    <name type="common">Purple sea urchin</name>
    <dbReference type="NCBI Taxonomy" id="7668"/>
    <lineage>
        <taxon>Eukaryota</taxon>
        <taxon>Metazoa</taxon>
        <taxon>Echinodermata</taxon>
        <taxon>Eleutherozoa</taxon>
        <taxon>Echinozoa</taxon>
        <taxon>Echinoidea</taxon>
        <taxon>Euechinoidea</taxon>
        <taxon>Echinacea</taxon>
        <taxon>Camarodonta</taxon>
        <taxon>Echinidea</taxon>
        <taxon>Strongylocentrotidae</taxon>
        <taxon>Strongylocentrotus</taxon>
    </lineage>
</organism>
<keyword evidence="9 14" id="KW-1133">Transmembrane helix</keyword>
<evidence type="ECO:0000256" key="1">
    <source>
        <dbReference type="ARBA" id="ARBA00004251"/>
    </source>
</evidence>
<keyword evidence="17" id="KW-1185">Reference proteome</keyword>
<keyword evidence="7" id="KW-0677">Repeat</keyword>
<name>A0A7M7T4F4_STRPU</name>
<dbReference type="Pfam" id="PF13855">
    <property type="entry name" value="LRR_8"/>
    <property type="match status" value="6"/>
</dbReference>
<keyword evidence="13" id="KW-0393">Immunoglobulin domain</keyword>
<dbReference type="InterPro" id="IPR000157">
    <property type="entry name" value="TIR_dom"/>
</dbReference>
<dbReference type="GeneID" id="754997"/>
<proteinExistence type="inferred from homology"/>
<dbReference type="RefSeq" id="XP_030853100.1">
    <property type="nucleotide sequence ID" value="XM_030997240.1"/>
</dbReference>
<dbReference type="FunFam" id="3.80.10.10:FF:001164">
    <property type="entry name" value="GH01279p"/>
    <property type="match status" value="1"/>
</dbReference>
<dbReference type="KEGG" id="spu:754997"/>
<dbReference type="SMART" id="SM00369">
    <property type="entry name" value="LRR_TYP"/>
    <property type="match status" value="16"/>
</dbReference>
<dbReference type="GO" id="GO:0005886">
    <property type="term" value="C:plasma membrane"/>
    <property type="evidence" value="ECO:0007669"/>
    <property type="project" value="UniProtKB-SubCell"/>
</dbReference>
<evidence type="ECO:0000256" key="12">
    <source>
        <dbReference type="ARBA" id="ARBA00023180"/>
    </source>
</evidence>
<dbReference type="InParanoid" id="A0A7M7T4F4"/>
<dbReference type="InterPro" id="IPR001611">
    <property type="entry name" value="Leu-rich_rpt"/>
</dbReference>
<evidence type="ECO:0000256" key="14">
    <source>
        <dbReference type="SAM" id="Phobius"/>
    </source>
</evidence>
<dbReference type="Proteomes" id="UP000007110">
    <property type="component" value="Unassembled WGS sequence"/>
</dbReference>
<dbReference type="EnsemblMetazoa" id="XM_030997240">
    <property type="protein sequence ID" value="XP_030853100"/>
    <property type="gene ID" value="LOC754997"/>
</dbReference>
<reference evidence="16" key="2">
    <citation type="submission" date="2021-01" db="UniProtKB">
        <authorList>
            <consortium name="EnsemblMetazoa"/>
        </authorList>
    </citation>
    <scope>IDENTIFICATION</scope>
</reference>
<comment type="similarity">
    <text evidence="3">Belongs to the Toll-like receptor family.</text>
</comment>
<evidence type="ECO:0000256" key="5">
    <source>
        <dbReference type="ARBA" id="ARBA00022692"/>
    </source>
</evidence>
<dbReference type="AlphaFoldDB" id="A0A7M7T4F4"/>
<keyword evidence="5 14" id="KW-0812">Transmembrane</keyword>
<dbReference type="PROSITE" id="PS51450">
    <property type="entry name" value="LRR"/>
    <property type="match status" value="4"/>
</dbReference>
<dbReference type="OrthoDB" id="676979at2759"/>
<comment type="subcellular location">
    <subcellularLocation>
        <location evidence="1">Cell membrane</location>
        <topology evidence="1">Single-pass type I membrane protein</topology>
    </subcellularLocation>
</comment>
<keyword evidence="4" id="KW-0433">Leucine-rich repeat</keyword>
<dbReference type="InterPro" id="IPR031283">
    <property type="entry name" value="AMIGO"/>
</dbReference>
<dbReference type="SMART" id="SM00364">
    <property type="entry name" value="LRR_BAC"/>
    <property type="match status" value="4"/>
</dbReference>
<feature type="domain" description="TIR" evidence="15">
    <location>
        <begin position="781"/>
        <end position="923"/>
    </location>
</feature>
<evidence type="ECO:0000256" key="11">
    <source>
        <dbReference type="ARBA" id="ARBA00023170"/>
    </source>
</evidence>
<evidence type="ECO:0000256" key="13">
    <source>
        <dbReference type="ARBA" id="ARBA00023319"/>
    </source>
</evidence>
<dbReference type="InterPro" id="IPR003591">
    <property type="entry name" value="Leu-rich_rpt_typical-subtyp"/>
</dbReference>
<evidence type="ECO:0000313" key="17">
    <source>
        <dbReference type="Proteomes" id="UP000007110"/>
    </source>
</evidence>